<gene>
    <name evidence="2" type="ORF">T4A_7002</name>
</gene>
<organism evidence="2 3">
    <name type="scientific">Trichinella pseudospiralis</name>
    <name type="common">Parasitic roundworm</name>
    <dbReference type="NCBI Taxonomy" id="6337"/>
    <lineage>
        <taxon>Eukaryota</taxon>
        <taxon>Metazoa</taxon>
        <taxon>Ecdysozoa</taxon>
        <taxon>Nematoda</taxon>
        <taxon>Enoplea</taxon>
        <taxon>Dorylaimia</taxon>
        <taxon>Trichinellida</taxon>
        <taxon>Trichinellidae</taxon>
        <taxon>Trichinella</taxon>
    </lineage>
</organism>
<keyword evidence="1" id="KW-0812">Transmembrane</keyword>
<reference evidence="2 3" key="1">
    <citation type="submission" date="2015-01" db="EMBL/GenBank/DDBJ databases">
        <title>Evolution of Trichinella species and genotypes.</title>
        <authorList>
            <person name="Korhonen P.K."/>
            <person name="Edoardo P."/>
            <person name="Giuseppe L.R."/>
            <person name="Gasser R.B."/>
        </authorList>
    </citation>
    <scope>NUCLEOTIDE SEQUENCE [LARGE SCALE GENOMIC DNA]</scope>
    <source>
        <strain evidence="2">ISS13</strain>
    </source>
</reference>
<keyword evidence="1" id="KW-0472">Membrane</keyword>
<dbReference type="Proteomes" id="UP000054632">
    <property type="component" value="Unassembled WGS sequence"/>
</dbReference>
<dbReference type="EMBL" id="JYDR01000759">
    <property type="protein sequence ID" value="KRY63939.1"/>
    <property type="molecule type" value="Genomic_DNA"/>
</dbReference>
<feature type="transmembrane region" description="Helical" evidence="1">
    <location>
        <begin position="6"/>
        <end position="23"/>
    </location>
</feature>
<evidence type="ECO:0000256" key="1">
    <source>
        <dbReference type="SAM" id="Phobius"/>
    </source>
</evidence>
<feature type="non-terminal residue" evidence="2">
    <location>
        <position position="39"/>
    </location>
</feature>
<sequence length="39" mass="4346">LPHFLISAVSVIMLIILLNKSGFLGNRDLFALYVPPYVT</sequence>
<evidence type="ECO:0000313" key="3">
    <source>
        <dbReference type="Proteomes" id="UP000054632"/>
    </source>
</evidence>
<feature type="non-terminal residue" evidence="2">
    <location>
        <position position="1"/>
    </location>
</feature>
<comment type="caution">
    <text evidence="2">The sequence shown here is derived from an EMBL/GenBank/DDBJ whole genome shotgun (WGS) entry which is preliminary data.</text>
</comment>
<accession>A0A0V1DSG9</accession>
<proteinExistence type="predicted"/>
<protein>
    <submittedName>
        <fullName evidence="2">Uncharacterized protein</fullName>
    </submittedName>
</protein>
<name>A0A0V1DSG9_TRIPS</name>
<dbReference type="AlphaFoldDB" id="A0A0V1DSG9"/>
<keyword evidence="1" id="KW-1133">Transmembrane helix</keyword>
<evidence type="ECO:0000313" key="2">
    <source>
        <dbReference type="EMBL" id="KRY63939.1"/>
    </source>
</evidence>